<keyword evidence="6 8" id="KW-1133">Transmembrane helix</keyword>
<dbReference type="PANTHER" id="PTHR33908:SF11">
    <property type="entry name" value="MEMBRANE PROTEIN"/>
    <property type="match status" value="1"/>
</dbReference>
<reference evidence="9 10" key="1">
    <citation type="submission" date="2020-08" db="EMBL/GenBank/DDBJ databases">
        <title>Genomic Encyclopedia of Type Strains, Phase IV (KMG-IV): sequencing the most valuable type-strain genomes for metagenomic binning, comparative biology and taxonomic classification.</title>
        <authorList>
            <person name="Goeker M."/>
        </authorList>
    </citation>
    <scope>NUCLEOTIDE SEQUENCE [LARGE SCALE GENOMIC DNA]</scope>
    <source>
        <strain evidence="9 10">DSM 105137</strain>
    </source>
</reference>
<organism evidence="9 10">
    <name type="scientific">Neolewinella aquimaris</name>
    <dbReference type="NCBI Taxonomy" id="1835722"/>
    <lineage>
        <taxon>Bacteria</taxon>
        <taxon>Pseudomonadati</taxon>
        <taxon>Bacteroidota</taxon>
        <taxon>Saprospiria</taxon>
        <taxon>Saprospirales</taxon>
        <taxon>Lewinellaceae</taxon>
        <taxon>Neolewinella</taxon>
    </lineage>
</organism>
<keyword evidence="3" id="KW-0328">Glycosyltransferase</keyword>
<protein>
    <recommendedName>
        <fullName evidence="11">Glycosyltransferase RgtA/B/C/D-like domain-containing protein</fullName>
    </recommendedName>
</protein>
<feature type="transmembrane region" description="Helical" evidence="8">
    <location>
        <begin position="253"/>
        <end position="276"/>
    </location>
</feature>
<proteinExistence type="predicted"/>
<feature type="transmembrane region" description="Helical" evidence="8">
    <location>
        <begin position="320"/>
        <end position="338"/>
    </location>
</feature>
<feature type="transmembrane region" description="Helical" evidence="8">
    <location>
        <begin position="350"/>
        <end position="367"/>
    </location>
</feature>
<feature type="transmembrane region" description="Helical" evidence="8">
    <location>
        <begin position="76"/>
        <end position="93"/>
    </location>
</feature>
<keyword evidence="4" id="KW-0808">Transferase</keyword>
<evidence type="ECO:0000256" key="6">
    <source>
        <dbReference type="ARBA" id="ARBA00022989"/>
    </source>
</evidence>
<keyword evidence="10" id="KW-1185">Reference proteome</keyword>
<dbReference type="GO" id="GO:0016763">
    <property type="term" value="F:pentosyltransferase activity"/>
    <property type="evidence" value="ECO:0007669"/>
    <property type="project" value="TreeGrafter"/>
</dbReference>
<evidence type="ECO:0000313" key="9">
    <source>
        <dbReference type="EMBL" id="MBB4077647.1"/>
    </source>
</evidence>
<gene>
    <name evidence="9" type="ORF">GGR28_000248</name>
</gene>
<evidence type="ECO:0000256" key="2">
    <source>
        <dbReference type="ARBA" id="ARBA00022475"/>
    </source>
</evidence>
<feature type="transmembrane region" description="Helical" evidence="8">
    <location>
        <begin position="288"/>
        <end position="308"/>
    </location>
</feature>
<feature type="transmembrane region" description="Helical" evidence="8">
    <location>
        <begin position="152"/>
        <end position="184"/>
    </location>
</feature>
<keyword evidence="7 8" id="KW-0472">Membrane</keyword>
<dbReference type="Proteomes" id="UP000576209">
    <property type="component" value="Unassembled WGS sequence"/>
</dbReference>
<feature type="transmembrane region" description="Helical" evidence="8">
    <location>
        <begin position="99"/>
        <end position="116"/>
    </location>
</feature>
<evidence type="ECO:0000313" key="10">
    <source>
        <dbReference type="Proteomes" id="UP000576209"/>
    </source>
</evidence>
<comment type="subcellular location">
    <subcellularLocation>
        <location evidence="1">Cell membrane</location>
        <topology evidence="1">Multi-pass membrane protein</topology>
    </subcellularLocation>
</comment>
<evidence type="ECO:0000256" key="7">
    <source>
        <dbReference type="ARBA" id="ARBA00023136"/>
    </source>
</evidence>
<accession>A0A840E3K5</accession>
<comment type="caution">
    <text evidence="9">The sequence shown here is derived from an EMBL/GenBank/DDBJ whole genome shotgun (WGS) entry which is preliminary data.</text>
</comment>
<feature type="transmembrane region" description="Helical" evidence="8">
    <location>
        <begin position="196"/>
        <end position="215"/>
    </location>
</feature>
<dbReference type="GO" id="GO:0005886">
    <property type="term" value="C:plasma membrane"/>
    <property type="evidence" value="ECO:0007669"/>
    <property type="project" value="UniProtKB-SubCell"/>
</dbReference>
<name>A0A840E3K5_9BACT</name>
<dbReference type="RefSeq" id="WP_183493895.1">
    <property type="nucleotide sequence ID" value="NZ_JACIFF010000001.1"/>
</dbReference>
<dbReference type="InterPro" id="IPR050297">
    <property type="entry name" value="LipidA_mod_glycosyltrf_83"/>
</dbReference>
<evidence type="ECO:0000256" key="4">
    <source>
        <dbReference type="ARBA" id="ARBA00022679"/>
    </source>
</evidence>
<sequence length="487" mass="54692">MKANVVVLIVAFLALVLHHAFFFYGHFGFDDLHYARLAHDLTSGVFDPDNPYSYRILPLALIALSYSVFGVNDLASALPALLCSGGILYLFYLTFRGEAWWKLLLCIGFYFGMKWNVFYSDKLMPDIFVSGFAFAGWVAYERGRQLPSFGRWAGVLAALALFAAFNAKGTIILLAPIFLGYFLWDVLSKRWMFWRNFLVVTSVLLGAYLLVIYSFTGSPFSRFTAITSNHYLNPCSYDSLPWATLIDRWTTGFWQLFTGAGLLIHLAVAVVTLVVLRYRRSANARNLFYPLTVVLGLLSVNFMTISLTSYNPICLDPRHILLFSPIFAVCSVRSLSLLTGFRRIATNSSTFLLAIGLLLTGLCTPTVQQAIYGRTLEYAEVKRSFQQLIGEAPKGSVLYGSEVTRNLGDYFNGFQTGSPVFRNVADLPKCATEVTDDQTYLVRNWYADWHASHGSGELAKRVQEQEYRLVPTPLTTDRIGVERIACP</sequence>
<evidence type="ECO:0000256" key="1">
    <source>
        <dbReference type="ARBA" id="ARBA00004651"/>
    </source>
</evidence>
<evidence type="ECO:0000256" key="8">
    <source>
        <dbReference type="SAM" id="Phobius"/>
    </source>
</evidence>
<dbReference type="GO" id="GO:0009103">
    <property type="term" value="P:lipopolysaccharide biosynthetic process"/>
    <property type="evidence" value="ECO:0007669"/>
    <property type="project" value="UniProtKB-ARBA"/>
</dbReference>
<evidence type="ECO:0008006" key="11">
    <source>
        <dbReference type="Google" id="ProtNLM"/>
    </source>
</evidence>
<evidence type="ECO:0000256" key="3">
    <source>
        <dbReference type="ARBA" id="ARBA00022676"/>
    </source>
</evidence>
<evidence type="ECO:0000256" key="5">
    <source>
        <dbReference type="ARBA" id="ARBA00022692"/>
    </source>
</evidence>
<dbReference type="AlphaFoldDB" id="A0A840E3K5"/>
<dbReference type="EMBL" id="JACIFF010000001">
    <property type="protein sequence ID" value="MBB4077647.1"/>
    <property type="molecule type" value="Genomic_DNA"/>
</dbReference>
<keyword evidence="2" id="KW-1003">Cell membrane</keyword>
<dbReference type="PANTHER" id="PTHR33908">
    <property type="entry name" value="MANNOSYLTRANSFERASE YKCB-RELATED"/>
    <property type="match status" value="1"/>
</dbReference>
<keyword evidence="5 8" id="KW-0812">Transmembrane</keyword>